<dbReference type="RefSeq" id="WP_101871256.1">
    <property type="nucleotide sequence ID" value="NZ_NIHS01000029.1"/>
</dbReference>
<feature type="domain" description="OmpR/PhoB-type" evidence="3">
    <location>
        <begin position="126"/>
        <end position="223"/>
    </location>
</feature>
<dbReference type="InterPro" id="IPR016032">
    <property type="entry name" value="Sig_transdc_resp-reg_C-effctor"/>
</dbReference>
<evidence type="ECO:0000256" key="1">
    <source>
        <dbReference type="ARBA" id="ARBA00023125"/>
    </source>
</evidence>
<dbReference type="GO" id="GO:0006355">
    <property type="term" value="P:regulation of DNA-templated transcription"/>
    <property type="evidence" value="ECO:0007669"/>
    <property type="project" value="InterPro"/>
</dbReference>
<comment type="caution">
    <text evidence="4">The sequence shown here is derived from an EMBL/GenBank/DDBJ whole genome shotgun (WGS) entry which is preliminary data.</text>
</comment>
<organism evidence="4 5">
    <name type="scientific">Mediterraneibacter gnavus</name>
    <name type="common">Ruminococcus gnavus</name>
    <dbReference type="NCBI Taxonomy" id="33038"/>
    <lineage>
        <taxon>Bacteria</taxon>
        <taxon>Bacillati</taxon>
        <taxon>Bacillota</taxon>
        <taxon>Clostridia</taxon>
        <taxon>Lachnospirales</taxon>
        <taxon>Lachnospiraceae</taxon>
        <taxon>Mediterraneibacter</taxon>
    </lineage>
</organism>
<dbReference type="AlphaFoldDB" id="A0A2N5P7S3"/>
<protein>
    <recommendedName>
        <fullName evidence="3">OmpR/PhoB-type domain-containing protein</fullName>
    </recommendedName>
</protein>
<gene>
    <name evidence="4" type="ORF">CDL26_13410</name>
</gene>
<dbReference type="InterPro" id="IPR036388">
    <property type="entry name" value="WH-like_DNA-bd_sf"/>
</dbReference>
<accession>A0A2N5P7S3</accession>
<dbReference type="GO" id="GO:0003677">
    <property type="term" value="F:DNA binding"/>
    <property type="evidence" value="ECO:0007669"/>
    <property type="project" value="UniProtKB-UniRule"/>
</dbReference>
<sequence length="233" mass="26674">MLIKKLLLIGNPSVLGKNLENILKQNYHTDFISTVPKQIGSIPFNSYNALILDFTLLHNYSLTIYKTTKKHFPNIIVLFLCPTYIPEQIILDFYEAGADDHLYSSLSSPALLLKKLDILFTNYHLASKYEDSHITLSFDSLTAVIEGTATSFTPLEFKLLKLLSLNPNTGLPRQHLLYSLWDRNGNYVEETSLNSMICRIRQRIDTENEYSNAIVHAFQKFRAPFSGKIVHIF</sequence>
<feature type="DNA-binding region" description="OmpR/PhoB-type" evidence="2">
    <location>
        <begin position="126"/>
        <end position="223"/>
    </location>
</feature>
<dbReference type="Pfam" id="PF00486">
    <property type="entry name" value="Trans_reg_C"/>
    <property type="match status" value="1"/>
</dbReference>
<evidence type="ECO:0000313" key="4">
    <source>
        <dbReference type="EMBL" id="PLT71184.1"/>
    </source>
</evidence>
<dbReference type="Gene3D" id="1.10.10.10">
    <property type="entry name" value="Winged helix-like DNA-binding domain superfamily/Winged helix DNA-binding domain"/>
    <property type="match status" value="1"/>
</dbReference>
<reference evidence="4 5" key="1">
    <citation type="journal article" date="2017" name="Genome Med.">
        <title>A novel Ruminococcus gnavus clade enriched in inflammatory bowel disease patients.</title>
        <authorList>
            <person name="Hall A.B."/>
            <person name="Yassour M."/>
            <person name="Sauk J."/>
            <person name="Garner A."/>
            <person name="Jiang X."/>
            <person name="Arthur T."/>
            <person name="Lagoudas G.K."/>
            <person name="Vatanen T."/>
            <person name="Fornelos N."/>
            <person name="Wilson R."/>
            <person name="Bertha M."/>
            <person name="Cohen M."/>
            <person name="Garber J."/>
            <person name="Khalili H."/>
            <person name="Gevers D."/>
            <person name="Ananthakrishnan A.N."/>
            <person name="Kugathasan S."/>
            <person name="Lander E.S."/>
            <person name="Blainey P."/>
            <person name="Vlamakis H."/>
            <person name="Xavier R.J."/>
            <person name="Huttenhower C."/>
        </authorList>
    </citation>
    <scope>NUCLEOTIDE SEQUENCE [LARGE SCALE GENOMIC DNA]</scope>
    <source>
        <strain evidence="4 5">RJX1124</strain>
    </source>
</reference>
<evidence type="ECO:0000256" key="2">
    <source>
        <dbReference type="PROSITE-ProRule" id="PRU01091"/>
    </source>
</evidence>
<dbReference type="PROSITE" id="PS51755">
    <property type="entry name" value="OMPR_PHOB"/>
    <property type="match status" value="1"/>
</dbReference>
<keyword evidence="1 2" id="KW-0238">DNA-binding</keyword>
<dbReference type="GO" id="GO:0000160">
    <property type="term" value="P:phosphorelay signal transduction system"/>
    <property type="evidence" value="ECO:0007669"/>
    <property type="project" value="InterPro"/>
</dbReference>
<dbReference type="EMBL" id="NIHS01000029">
    <property type="protein sequence ID" value="PLT71184.1"/>
    <property type="molecule type" value="Genomic_DNA"/>
</dbReference>
<name>A0A2N5P7S3_MEDGN</name>
<evidence type="ECO:0000259" key="3">
    <source>
        <dbReference type="PROSITE" id="PS51755"/>
    </source>
</evidence>
<proteinExistence type="predicted"/>
<feature type="non-terminal residue" evidence="4">
    <location>
        <position position="233"/>
    </location>
</feature>
<dbReference type="Proteomes" id="UP000234891">
    <property type="component" value="Unassembled WGS sequence"/>
</dbReference>
<dbReference type="InterPro" id="IPR001867">
    <property type="entry name" value="OmpR/PhoB-type_DNA-bd"/>
</dbReference>
<evidence type="ECO:0000313" key="5">
    <source>
        <dbReference type="Proteomes" id="UP000234891"/>
    </source>
</evidence>
<dbReference type="SUPFAM" id="SSF46894">
    <property type="entry name" value="C-terminal effector domain of the bipartite response regulators"/>
    <property type="match status" value="1"/>
</dbReference>